<accession>A0ABD1TJA2</accession>
<sequence>MKGYFKRFSNIINKIKNVTDNKALDALITGLHMRNLFWTDIQNREPKSYTQLVDLIQREIHSEKTIENREKAERDKGDRYHQEGRRSTEPRTNHYRRYNQTEVIPAPLFGPPIPIL</sequence>
<name>A0ABD1TJA2_9LAMI</name>
<organism evidence="2 3">
    <name type="scientific">Abeliophyllum distichum</name>
    <dbReference type="NCBI Taxonomy" id="126358"/>
    <lineage>
        <taxon>Eukaryota</taxon>
        <taxon>Viridiplantae</taxon>
        <taxon>Streptophyta</taxon>
        <taxon>Embryophyta</taxon>
        <taxon>Tracheophyta</taxon>
        <taxon>Spermatophyta</taxon>
        <taxon>Magnoliopsida</taxon>
        <taxon>eudicotyledons</taxon>
        <taxon>Gunneridae</taxon>
        <taxon>Pentapetalae</taxon>
        <taxon>asterids</taxon>
        <taxon>lamiids</taxon>
        <taxon>Lamiales</taxon>
        <taxon>Oleaceae</taxon>
        <taxon>Forsythieae</taxon>
        <taxon>Abeliophyllum</taxon>
    </lineage>
</organism>
<dbReference type="EMBL" id="JBFOLK010000005">
    <property type="protein sequence ID" value="KAL2512800.1"/>
    <property type="molecule type" value="Genomic_DNA"/>
</dbReference>
<feature type="region of interest" description="Disordered" evidence="1">
    <location>
        <begin position="63"/>
        <end position="99"/>
    </location>
</feature>
<gene>
    <name evidence="2" type="ORF">Adt_18400</name>
</gene>
<feature type="compositionally biased region" description="Basic and acidic residues" evidence="1">
    <location>
        <begin position="63"/>
        <end position="92"/>
    </location>
</feature>
<dbReference type="AlphaFoldDB" id="A0ABD1TJA2"/>
<dbReference type="Proteomes" id="UP001604336">
    <property type="component" value="Unassembled WGS sequence"/>
</dbReference>
<evidence type="ECO:0000313" key="3">
    <source>
        <dbReference type="Proteomes" id="UP001604336"/>
    </source>
</evidence>
<keyword evidence="3" id="KW-1185">Reference proteome</keyword>
<reference evidence="3" key="1">
    <citation type="submission" date="2024-07" db="EMBL/GenBank/DDBJ databases">
        <title>Two chromosome-level genome assemblies of Korean endemic species Abeliophyllum distichum and Forsythia ovata (Oleaceae).</title>
        <authorList>
            <person name="Jang H."/>
        </authorList>
    </citation>
    <scope>NUCLEOTIDE SEQUENCE [LARGE SCALE GENOMIC DNA]</scope>
</reference>
<comment type="caution">
    <text evidence="2">The sequence shown here is derived from an EMBL/GenBank/DDBJ whole genome shotgun (WGS) entry which is preliminary data.</text>
</comment>
<proteinExistence type="predicted"/>
<evidence type="ECO:0000313" key="2">
    <source>
        <dbReference type="EMBL" id="KAL2512800.1"/>
    </source>
</evidence>
<protein>
    <submittedName>
        <fullName evidence="2">Uncharacterized protein</fullName>
    </submittedName>
</protein>
<evidence type="ECO:0000256" key="1">
    <source>
        <dbReference type="SAM" id="MobiDB-lite"/>
    </source>
</evidence>